<feature type="compositionally biased region" description="Polar residues" evidence="1">
    <location>
        <begin position="130"/>
        <end position="145"/>
    </location>
</feature>
<accession>A0AA39YQC2</accession>
<gene>
    <name evidence="2" type="ORF">B0T16DRAFT_20046</name>
</gene>
<evidence type="ECO:0000256" key="1">
    <source>
        <dbReference type="SAM" id="MobiDB-lite"/>
    </source>
</evidence>
<evidence type="ECO:0000313" key="3">
    <source>
        <dbReference type="Proteomes" id="UP001174936"/>
    </source>
</evidence>
<protein>
    <submittedName>
        <fullName evidence="2">Uncharacterized protein</fullName>
    </submittedName>
</protein>
<name>A0AA39YQC2_9PEZI</name>
<dbReference type="EMBL" id="JAULSV010000001">
    <property type="protein sequence ID" value="KAK0655841.1"/>
    <property type="molecule type" value="Genomic_DNA"/>
</dbReference>
<feature type="compositionally biased region" description="Polar residues" evidence="1">
    <location>
        <begin position="84"/>
        <end position="93"/>
    </location>
</feature>
<comment type="caution">
    <text evidence="2">The sequence shown here is derived from an EMBL/GenBank/DDBJ whole genome shotgun (WGS) entry which is preliminary data.</text>
</comment>
<feature type="region of interest" description="Disordered" evidence="1">
    <location>
        <begin position="76"/>
        <end position="151"/>
    </location>
</feature>
<keyword evidence="3" id="KW-1185">Reference proteome</keyword>
<evidence type="ECO:0000313" key="2">
    <source>
        <dbReference type="EMBL" id="KAK0655841.1"/>
    </source>
</evidence>
<dbReference type="Proteomes" id="UP001174936">
    <property type="component" value="Unassembled WGS sequence"/>
</dbReference>
<proteinExistence type="predicted"/>
<organism evidence="2 3">
    <name type="scientific">Cercophora newfieldiana</name>
    <dbReference type="NCBI Taxonomy" id="92897"/>
    <lineage>
        <taxon>Eukaryota</taxon>
        <taxon>Fungi</taxon>
        <taxon>Dikarya</taxon>
        <taxon>Ascomycota</taxon>
        <taxon>Pezizomycotina</taxon>
        <taxon>Sordariomycetes</taxon>
        <taxon>Sordariomycetidae</taxon>
        <taxon>Sordariales</taxon>
        <taxon>Lasiosphaeriaceae</taxon>
        <taxon>Cercophora</taxon>
    </lineage>
</organism>
<reference evidence="2" key="1">
    <citation type="submission" date="2023-06" db="EMBL/GenBank/DDBJ databases">
        <title>Genome-scale phylogeny and comparative genomics of the fungal order Sordariales.</title>
        <authorList>
            <consortium name="Lawrence Berkeley National Laboratory"/>
            <person name="Hensen N."/>
            <person name="Bonometti L."/>
            <person name="Westerberg I."/>
            <person name="Brannstrom I.O."/>
            <person name="Guillou S."/>
            <person name="Cros-Aarteil S."/>
            <person name="Calhoun S."/>
            <person name="Haridas S."/>
            <person name="Kuo A."/>
            <person name="Mondo S."/>
            <person name="Pangilinan J."/>
            <person name="Riley R."/>
            <person name="Labutti K."/>
            <person name="Andreopoulos B."/>
            <person name="Lipzen A."/>
            <person name="Chen C."/>
            <person name="Yanf M."/>
            <person name="Daum C."/>
            <person name="Ng V."/>
            <person name="Clum A."/>
            <person name="Steindorff A."/>
            <person name="Ohm R."/>
            <person name="Martin F."/>
            <person name="Silar P."/>
            <person name="Natvig D."/>
            <person name="Lalanne C."/>
            <person name="Gautier V."/>
            <person name="Ament-Velasquez S.L."/>
            <person name="Kruys A."/>
            <person name="Hutchinson M.I."/>
            <person name="Powell A.J."/>
            <person name="Barry K."/>
            <person name="Miller A.N."/>
            <person name="Grigoriev I.V."/>
            <person name="Debuchy R."/>
            <person name="Gladieux P."/>
            <person name="Thoren M.H."/>
            <person name="Johannesson H."/>
        </authorList>
    </citation>
    <scope>NUCLEOTIDE SEQUENCE</scope>
    <source>
        <strain evidence="2">SMH2532-1</strain>
    </source>
</reference>
<feature type="compositionally biased region" description="Low complexity" evidence="1">
    <location>
        <begin position="94"/>
        <end position="107"/>
    </location>
</feature>
<sequence length="151" mass="16582">MVGYTTQNQLRLLVCNSDTTPNPSSDYLAPHRIAPQIASTSVPITHVSGSQIETSNPGYAHHHPHTHLRLFQQEHPAPRPYQPDLTNPMSQPQTSRTHCATTPTTTTCRFPRQVPPTHPVSQMPKGLTPVTKTETSPVLHPNTQPLAHKAG</sequence>
<dbReference type="AlphaFoldDB" id="A0AA39YQC2"/>